<dbReference type="InterPro" id="IPR036249">
    <property type="entry name" value="Thioredoxin-like_sf"/>
</dbReference>
<organism evidence="2">
    <name type="scientific">Lepeophtheirus salmonis</name>
    <name type="common">Salmon louse</name>
    <name type="synonym">Caligus salmonis</name>
    <dbReference type="NCBI Taxonomy" id="72036"/>
    <lineage>
        <taxon>Eukaryota</taxon>
        <taxon>Metazoa</taxon>
        <taxon>Ecdysozoa</taxon>
        <taxon>Arthropoda</taxon>
        <taxon>Crustacea</taxon>
        <taxon>Multicrustacea</taxon>
        <taxon>Hexanauplia</taxon>
        <taxon>Copepoda</taxon>
        <taxon>Siphonostomatoida</taxon>
        <taxon>Caligidae</taxon>
        <taxon>Lepeophtheirus</taxon>
    </lineage>
</organism>
<evidence type="ECO:0000313" key="2">
    <source>
        <dbReference type="EMBL" id="CDW39277.1"/>
    </source>
</evidence>
<accession>A0A0K2UN37</accession>
<evidence type="ECO:0000256" key="1">
    <source>
        <dbReference type="SAM" id="MobiDB-lite"/>
    </source>
</evidence>
<dbReference type="AlphaFoldDB" id="A0A0K2UN37"/>
<reference evidence="2" key="1">
    <citation type="submission" date="2014-05" db="EMBL/GenBank/DDBJ databases">
        <authorList>
            <person name="Chronopoulou M."/>
        </authorList>
    </citation>
    <scope>NUCLEOTIDE SEQUENCE</scope>
    <source>
        <tissue evidence="2">Whole organism</tissue>
    </source>
</reference>
<feature type="region of interest" description="Disordered" evidence="1">
    <location>
        <begin position="1"/>
        <end position="30"/>
    </location>
</feature>
<dbReference type="EMBL" id="HACA01021916">
    <property type="protein sequence ID" value="CDW39277.1"/>
    <property type="molecule type" value="Transcribed_RNA"/>
</dbReference>
<dbReference type="InterPro" id="IPR052792">
    <property type="entry name" value="Thioredoxin_dom-contain_11"/>
</dbReference>
<dbReference type="SUPFAM" id="SSF52833">
    <property type="entry name" value="Thioredoxin-like"/>
    <property type="match status" value="1"/>
</dbReference>
<dbReference type="PANTHER" id="PTHR46497">
    <property type="entry name" value="THIOREDOXIN DOMAIN-CONTAINING PROTEIN 11"/>
    <property type="match status" value="1"/>
</dbReference>
<sequence>MNQVVSNTLPEEDEDDGEGKEEAEEEKGRSRGNTNMLFFSALVLLIQGLWFLNAQEDEAHPELFRPQIQAILPSTSSVPDFTNGDLSNVLYTKQDALILLYAPWDKESLKGAGILNRMRTLFPPEEDLSLSAVNCWNTHGLCFKRFFADSVPSSNRFMSYPQWVYVPKSRTGSDPFLSARFFNMEQGSTTYDHILSFVIRQKFPLRVWKTYDEWLSDRAKFGGLSLTGHLQSTSEIKEYIRAAESLAVLDSKDAILPVGIILNKELAERINVQKLKLNWWNGSLEFPQKLRFNRTSAVLWTRQSLSDVKSGHKYLVPELQSSTSKSFLLDSWLRFGTGISLLAFSKPGIGGSHYKGRSILREAALLYMISKQDFNANRYGVRELYDAMVHQRRMEDENIFKTEAHCKSDFKNELTRIDPCPFSMYYNDSRVDYLHKENRKQRGDERSIYKAIKTTQKLKCIELAYKELDSGCISQRLKGFNDIIDESIKLELLEIHPGNKSLNFYFLNADTNVHIMNNLGLNAKDNQILIENMISQNRWKLDSPLSTQSLFQFIWDFHYRQDFLKHFRKSKNVLETCYQSNQSCIQEISSSNFDEVVIKSVKTHVVVLHQTISCYFCAAARRSLHEVKRFIDPVYFEDPSSRVIFVTIDGSQNDLPMEHTAPVYPALVFYPAGDKSKSKVYPLGEAFLSENIKKFIIGNMTPDEIIRVEAHWCGETCINDKKSLLSNAILSTPQKLQDEFLIEFEEIKRLLSVAVVPNATSYKKAKYEFIRDFRIFTNALY</sequence>
<dbReference type="PANTHER" id="PTHR46497:SF1">
    <property type="entry name" value="THIOREDOXIN DOMAIN-CONTAINING PROTEIN 11"/>
    <property type="match status" value="1"/>
</dbReference>
<proteinExistence type="predicted"/>
<feature type="compositionally biased region" description="Acidic residues" evidence="1">
    <location>
        <begin position="10"/>
        <end position="25"/>
    </location>
</feature>
<dbReference type="OrthoDB" id="6341258at2759"/>
<dbReference type="Gene3D" id="3.40.30.10">
    <property type="entry name" value="Glutaredoxin"/>
    <property type="match status" value="1"/>
</dbReference>
<protein>
    <submittedName>
        <fullName evidence="2">Thioredoxin domain containing 11like [Saccoglossus kowalevskii]</fullName>
    </submittedName>
</protein>
<name>A0A0K2UN37_LEPSM</name>